<dbReference type="InterPro" id="IPR029045">
    <property type="entry name" value="ClpP/crotonase-like_dom_sf"/>
</dbReference>
<dbReference type="Proteomes" id="UP000253094">
    <property type="component" value="Unassembled WGS sequence"/>
</dbReference>
<keyword evidence="4" id="KW-1185">Reference proteome</keyword>
<evidence type="ECO:0000313" key="4">
    <source>
        <dbReference type="Proteomes" id="UP000253094"/>
    </source>
</evidence>
<name>A0A367EKQ6_9ACTN</name>
<feature type="region of interest" description="Disordered" evidence="2">
    <location>
        <begin position="1"/>
        <end position="27"/>
    </location>
</feature>
<comment type="caution">
    <text evidence="3">The sequence shown here is derived from an EMBL/GenBank/DDBJ whole genome shotgun (WGS) entry which is preliminary data.</text>
</comment>
<dbReference type="PANTHER" id="PTHR43459:SF1">
    <property type="entry name" value="EG:BACN32G11.4 PROTEIN"/>
    <property type="match status" value="1"/>
</dbReference>
<comment type="similarity">
    <text evidence="1">Belongs to the enoyl-CoA hydratase/isomerase family.</text>
</comment>
<organism evidence="3 4">
    <name type="scientific">Sphaerisporangium album</name>
    <dbReference type="NCBI Taxonomy" id="509200"/>
    <lineage>
        <taxon>Bacteria</taxon>
        <taxon>Bacillati</taxon>
        <taxon>Actinomycetota</taxon>
        <taxon>Actinomycetes</taxon>
        <taxon>Streptosporangiales</taxon>
        <taxon>Streptosporangiaceae</taxon>
        <taxon>Sphaerisporangium</taxon>
    </lineage>
</organism>
<dbReference type="GO" id="GO:0003824">
    <property type="term" value="F:catalytic activity"/>
    <property type="evidence" value="ECO:0007669"/>
    <property type="project" value="UniProtKB-ARBA"/>
</dbReference>
<sequence length="289" mass="29791">MDQPDTQPDTKPGTASSTPEASPTADEHGHDHVLYAVRDGVATVTLNRPEAMNALTVQMKASLLEALERARDDAAARAVLLTGAGRAFCAGQDLQEHAANLAAGVGLDNTVRAHYNPIVLTIAGMGKPVVAAVNGVAAGAGASLAFACDFRVAADSAKFAMAFGAIGLAPDSGASWTLPRLVGPAKARELLLLGDTVGAKEALELGLVTSVAPGAELGERARELAVRLAQGPTLAYGAIKQALDFSAAHPLEDSLEVEADLQDFCAKTDDHAAATRAFLAKRHPVFEGR</sequence>
<dbReference type="PANTHER" id="PTHR43459">
    <property type="entry name" value="ENOYL-COA HYDRATASE"/>
    <property type="match status" value="1"/>
</dbReference>
<dbReference type="RefSeq" id="WP_114033905.1">
    <property type="nucleotide sequence ID" value="NZ_QOIL01000036.1"/>
</dbReference>
<dbReference type="Gene3D" id="3.90.226.10">
    <property type="entry name" value="2-enoyl-CoA Hydratase, Chain A, domain 1"/>
    <property type="match status" value="1"/>
</dbReference>
<reference evidence="3 4" key="1">
    <citation type="submission" date="2018-06" db="EMBL/GenBank/DDBJ databases">
        <title>Sphaerisporangium craniellae sp. nov., isolated from a marine sponge in the South China Sea.</title>
        <authorList>
            <person name="Li L."/>
        </authorList>
    </citation>
    <scope>NUCLEOTIDE SEQUENCE [LARGE SCALE GENOMIC DNA]</scope>
    <source>
        <strain evidence="3 4">CCTCC AA 208026</strain>
    </source>
</reference>
<dbReference type="CDD" id="cd06558">
    <property type="entry name" value="crotonase-like"/>
    <property type="match status" value="1"/>
</dbReference>
<protein>
    <submittedName>
        <fullName evidence="3">Enoyl-CoA hydratase</fullName>
    </submittedName>
</protein>
<dbReference type="AlphaFoldDB" id="A0A367EKQ6"/>
<evidence type="ECO:0000313" key="3">
    <source>
        <dbReference type="EMBL" id="RCG18676.1"/>
    </source>
</evidence>
<dbReference type="Gene3D" id="1.10.12.10">
    <property type="entry name" value="Lyase 2-enoyl-coa Hydratase, Chain A, domain 2"/>
    <property type="match status" value="1"/>
</dbReference>
<proteinExistence type="inferred from homology"/>
<dbReference type="SUPFAM" id="SSF52096">
    <property type="entry name" value="ClpP/crotonase"/>
    <property type="match status" value="1"/>
</dbReference>
<gene>
    <name evidence="3" type="ORF">DQ384_38935</name>
</gene>
<dbReference type="InterPro" id="IPR001753">
    <property type="entry name" value="Enoyl-CoA_hydra/iso"/>
</dbReference>
<dbReference type="InterPro" id="IPR014748">
    <property type="entry name" value="Enoyl-CoA_hydra_C"/>
</dbReference>
<dbReference type="Pfam" id="PF00378">
    <property type="entry name" value="ECH_1"/>
    <property type="match status" value="1"/>
</dbReference>
<dbReference type="OrthoDB" id="9777711at2"/>
<evidence type="ECO:0000256" key="1">
    <source>
        <dbReference type="ARBA" id="ARBA00005254"/>
    </source>
</evidence>
<accession>A0A367EKQ6</accession>
<dbReference type="EMBL" id="QOIL01000036">
    <property type="protein sequence ID" value="RCG18676.1"/>
    <property type="molecule type" value="Genomic_DNA"/>
</dbReference>
<evidence type="ECO:0000256" key="2">
    <source>
        <dbReference type="SAM" id="MobiDB-lite"/>
    </source>
</evidence>
<feature type="compositionally biased region" description="Polar residues" evidence="2">
    <location>
        <begin position="1"/>
        <end position="21"/>
    </location>
</feature>